<sequence>MTAADDEPGKAKHKRTRTGCMKCRVRRRDEGKPRCQRCVDGGFDCQYGPRLTFLDKNVMTVSGPATSTAASDTTTAAAPQYARLQFVGPAGTSSTPPAEGGRPTSPVSSETLPSHDAPPESKLPIPDIQHPPPPEPQVVFQDDTAMHDWPSNPAPITPQTPSIAPPRPVAIALGTSPKDPAYETALNVLLSLGSDMPTPGFPGSPSANMHAHPQAMATLQGSPTSSGPAGLAPDHTLTQDRLLQLLRYYRYQVAPWLDICDMGQSFGLAVARLAVDSEGTLSALLALASRTQHDDGHAAANDADYLDALSEASILRQQGLDPFSDAHLAQVAFATTCRFVTAIPTAWQSPTSAVFGEHFLAGALEHAGTKMRASILTLLLRLDLAAAMINGSTVSVPDQVGYMPDTPMTPGSSHGDDSMFRYATDALLLCARAVSFHASPFAPQAPGAEGAPATPVQRWTALNDALAAWYAGRPHEFRPMAEMEGEESLFPVVLFTNGAAVLANQLYHTAMLLLLQSRPRTLQAAARKSSAASHLWHAQRVCGICLNNDRRDSWDLCLVASLFLAAQRLTYEPQQRAILDCLNRVRIITGWNLGGFAVELQESWGGG</sequence>
<evidence type="ECO:0000256" key="2">
    <source>
        <dbReference type="SAM" id="MobiDB-lite"/>
    </source>
</evidence>
<dbReference type="GO" id="GO:0005634">
    <property type="term" value="C:nucleus"/>
    <property type="evidence" value="ECO:0007669"/>
    <property type="project" value="TreeGrafter"/>
</dbReference>
<dbReference type="AlphaFoldDB" id="A0A9P8VG58"/>
<evidence type="ECO:0008006" key="5">
    <source>
        <dbReference type="Google" id="ProtNLM"/>
    </source>
</evidence>
<dbReference type="OrthoDB" id="4475584at2759"/>
<evidence type="ECO:0000313" key="3">
    <source>
        <dbReference type="EMBL" id="KAH6691408.1"/>
    </source>
</evidence>
<dbReference type="GO" id="GO:0000976">
    <property type="term" value="F:transcription cis-regulatory region binding"/>
    <property type="evidence" value="ECO:0007669"/>
    <property type="project" value="TreeGrafter"/>
</dbReference>
<comment type="caution">
    <text evidence="3">The sequence shown here is derived from an EMBL/GenBank/DDBJ whole genome shotgun (WGS) entry which is preliminary data.</text>
</comment>
<dbReference type="GO" id="GO:0045944">
    <property type="term" value="P:positive regulation of transcription by RNA polymerase II"/>
    <property type="evidence" value="ECO:0007669"/>
    <property type="project" value="TreeGrafter"/>
</dbReference>
<keyword evidence="1" id="KW-0539">Nucleus</keyword>
<dbReference type="GO" id="GO:0000981">
    <property type="term" value="F:DNA-binding transcription factor activity, RNA polymerase II-specific"/>
    <property type="evidence" value="ECO:0007669"/>
    <property type="project" value="InterPro"/>
</dbReference>
<dbReference type="Proteomes" id="UP000770015">
    <property type="component" value="Unassembled WGS sequence"/>
</dbReference>
<dbReference type="InterPro" id="IPR001138">
    <property type="entry name" value="Zn2Cys6_DnaBD"/>
</dbReference>
<gene>
    <name evidence="3" type="ORF">F5X68DRAFT_229264</name>
</gene>
<dbReference type="CDD" id="cd00067">
    <property type="entry name" value="GAL4"/>
    <property type="match status" value="1"/>
</dbReference>
<dbReference type="PANTHER" id="PTHR37534:SF2">
    <property type="entry name" value="N-ACETYLTRANSFERASE DOMAIN-CONTAINING PROTEIN"/>
    <property type="match status" value="1"/>
</dbReference>
<dbReference type="GO" id="GO:0008270">
    <property type="term" value="F:zinc ion binding"/>
    <property type="evidence" value="ECO:0007669"/>
    <property type="project" value="InterPro"/>
</dbReference>
<evidence type="ECO:0000256" key="1">
    <source>
        <dbReference type="ARBA" id="ARBA00023242"/>
    </source>
</evidence>
<dbReference type="PANTHER" id="PTHR37534">
    <property type="entry name" value="TRANSCRIPTIONAL ACTIVATOR PROTEIN UGA3"/>
    <property type="match status" value="1"/>
</dbReference>
<dbReference type="EMBL" id="JAGSXJ010000005">
    <property type="protein sequence ID" value="KAH6691408.1"/>
    <property type="molecule type" value="Genomic_DNA"/>
</dbReference>
<reference evidence="3" key="1">
    <citation type="journal article" date="2021" name="Nat. Commun.">
        <title>Genetic determinants of endophytism in the Arabidopsis root mycobiome.</title>
        <authorList>
            <person name="Mesny F."/>
            <person name="Miyauchi S."/>
            <person name="Thiergart T."/>
            <person name="Pickel B."/>
            <person name="Atanasova L."/>
            <person name="Karlsson M."/>
            <person name="Huettel B."/>
            <person name="Barry K.W."/>
            <person name="Haridas S."/>
            <person name="Chen C."/>
            <person name="Bauer D."/>
            <person name="Andreopoulos W."/>
            <person name="Pangilinan J."/>
            <person name="LaButti K."/>
            <person name="Riley R."/>
            <person name="Lipzen A."/>
            <person name="Clum A."/>
            <person name="Drula E."/>
            <person name="Henrissat B."/>
            <person name="Kohler A."/>
            <person name="Grigoriev I.V."/>
            <person name="Martin F.M."/>
            <person name="Hacquard S."/>
        </authorList>
    </citation>
    <scope>NUCLEOTIDE SEQUENCE</scope>
    <source>
        <strain evidence="3">MPI-SDFR-AT-0117</strain>
    </source>
</reference>
<dbReference type="SUPFAM" id="SSF57701">
    <property type="entry name" value="Zn2/Cys6 DNA-binding domain"/>
    <property type="match status" value="1"/>
</dbReference>
<name>A0A9P8VG58_9PEZI</name>
<protein>
    <recommendedName>
        <fullName evidence="5">Zn(2)-C6 fungal-type domain-containing protein</fullName>
    </recommendedName>
</protein>
<evidence type="ECO:0000313" key="4">
    <source>
        <dbReference type="Proteomes" id="UP000770015"/>
    </source>
</evidence>
<feature type="region of interest" description="Disordered" evidence="2">
    <location>
        <begin position="87"/>
        <end position="139"/>
    </location>
</feature>
<proteinExistence type="predicted"/>
<dbReference type="InterPro" id="IPR036864">
    <property type="entry name" value="Zn2-C6_fun-type_DNA-bd_sf"/>
</dbReference>
<keyword evidence="4" id="KW-1185">Reference proteome</keyword>
<accession>A0A9P8VG58</accession>
<organism evidence="3 4">
    <name type="scientific">Plectosphaerella plurivora</name>
    <dbReference type="NCBI Taxonomy" id="936078"/>
    <lineage>
        <taxon>Eukaryota</taxon>
        <taxon>Fungi</taxon>
        <taxon>Dikarya</taxon>
        <taxon>Ascomycota</taxon>
        <taxon>Pezizomycotina</taxon>
        <taxon>Sordariomycetes</taxon>
        <taxon>Hypocreomycetidae</taxon>
        <taxon>Glomerellales</taxon>
        <taxon>Plectosphaerellaceae</taxon>
        <taxon>Plectosphaerella</taxon>
    </lineage>
</organism>